<keyword evidence="3" id="KW-1185">Reference proteome</keyword>
<dbReference type="GO" id="GO:0016758">
    <property type="term" value="F:hexosyltransferase activity"/>
    <property type="evidence" value="ECO:0007669"/>
    <property type="project" value="UniProtKB-ARBA"/>
</dbReference>
<dbReference type="EMBL" id="QTJV01000002">
    <property type="protein sequence ID" value="RFM35847.1"/>
    <property type="molecule type" value="Genomic_DNA"/>
</dbReference>
<comment type="caution">
    <text evidence="2">The sequence shown here is derived from an EMBL/GenBank/DDBJ whole genome shotgun (WGS) entry which is preliminary data.</text>
</comment>
<dbReference type="RefSeq" id="WP_116853327.1">
    <property type="nucleotide sequence ID" value="NZ_QTJV01000002.1"/>
</dbReference>
<proteinExistence type="predicted"/>
<feature type="domain" description="Glycosyltransferase 2-like" evidence="1">
    <location>
        <begin position="10"/>
        <end position="112"/>
    </location>
</feature>
<keyword evidence="2" id="KW-0808">Transferase</keyword>
<name>A0A3E1P6S3_9BACT</name>
<dbReference type="OrthoDB" id="9788101at2"/>
<gene>
    <name evidence="2" type="ORF">DXN04_10805</name>
</gene>
<organism evidence="2 3">
    <name type="scientific">Chitinophaga silvisoli</name>
    <dbReference type="NCBI Taxonomy" id="2291814"/>
    <lineage>
        <taxon>Bacteria</taxon>
        <taxon>Pseudomonadati</taxon>
        <taxon>Bacteroidota</taxon>
        <taxon>Chitinophagia</taxon>
        <taxon>Chitinophagales</taxon>
        <taxon>Chitinophagaceae</taxon>
        <taxon>Chitinophaga</taxon>
    </lineage>
</organism>
<sequence length="262" mass="29832">MPSERSPRISVITVVYNAAALLENTIQSVTGQDVDNLEYIVVDGGSKDGTVDVIRKYESSISRWISEPDKGIYDAMNKGIRMATGEWIIFMNAADTFCHSKVLSTVMADIPDHIAFIYSDFYMSQPYFPGGKARFTADFKRGIILHQSAIYKRALHEVYGYYNVTKRIIISDYLFFNNVPEEVVMKVDEPISINTGDGVSAASWSFYQKKCADYIFGRISLPRMIRDVSYYKVKLVIRKLFGRGIISRLEKMRFKNTATVKL</sequence>
<dbReference type="CDD" id="cd06433">
    <property type="entry name" value="GT_2_WfgS_like"/>
    <property type="match status" value="1"/>
</dbReference>
<dbReference type="Proteomes" id="UP000261174">
    <property type="component" value="Unassembled WGS sequence"/>
</dbReference>
<evidence type="ECO:0000259" key="1">
    <source>
        <dbReference type="Pfam" id="PF00535"/>
    </source>
</evidence>
<dbReference type="Gene3D" id="3.90.550.10">
    <property type="entry name" value="Spore Coat Polysaccharide Biosynthesis Protein SpsA, Chain A"/>
    <property type="match status" value="1"/>
</dbReference>
<reference evidence="2 3" key="1">
    <citation type="submission" date="2018-08" db="EMBL/GenBank/DDBJ databases">
        <title>Chitinophaga sp. K20C18050901, a novel bacterium isolated from forest soil.</title>
        <authorList>
            <person name="Wang C."/>
        </authorList>
    </citation>
    <scope>NUCLEOTIDE SEQUENCE [LARGE SCALE GENOMIC DNA]</scope>
    <source>
        <strain evidence="2 3">K20C18050901</strain>
    </source>
</reference>
<dbReference type="Pfam" id="PF00535">
    <property type="entry name" value="Glycos_transf_2"/>
    <property type="match status" value="1"/>
</dbReference>
<dbReference type="InterPro" id="IPR001173">
    <property type="entry name" value="Glyco_trans_2-like"/>
</dbReference>
<evidence type="ECO:0000313" key="2">
    <source>
        <dbReference type="EMBL" id="RFM35847.1"/>
    </source>
</evidence>
<dbReference type="AlphaFoldDB" id="A0A3E1P6S3"/>
<evidence type="ECO:0000313" key="3">
    <source>
        <dbReference type="Proteomes" id="UP000261174"/>
    </source>
</evidence>
<dbReference type="PANTHER" id="PTHR22916:SF67">
    <property type="entry name" value="COLANIC ACID BIOSYNTHESIS GLYCOSYL TRANSFERASE WCAE-RELATED"/>
    <property type="match status" value="1"/>
</dbReference>
<dbReference type="PANTHER" id="PTHR22916">
    <property type="entry name" value="GLYCOSYLTRANSFERASE"/>
    <property type="match status" value="1"/>
</dbReference>
<accession>A0A3E1P6S3</accession>
<dbReference type="InterPro" id="IPR029044">
    <property type="entry name" value="Nucleotide-diphossugar_trans"/>
</dbReference>
<dbReference type="SUPFAM" id="SSF53448">
    <property type="entry name" value="Nucleotide-diphospho-sugar transferases"/>
    <property type="match status" value="1"/>
</dbReference>
<protein>
    <submittedName>
        <fullName evidence="2">Glycosyltransferase</fullName>
    </submittedName>
</protein>